<dbReference type="CDD" id="cd09272">
    <property type="entry name" value="RNase_HI_RT_Ty1"/>
    <property type="match status" value="1"/>
</dbReference>
<dbReference type="Proteomes" id="UP000515151">
    <property type="component" value="Chromosome 3"/>
</dbReference>
<evidence type="ECO:0000313" key="1">
    <source>
        <dbReference type="Proteomes" id="UP000515151"/>
    </source>
</evidence>
<dbReference type="AlphaFoldDB" id="A0A6P8CTM6"/>
<keyword evidence="1" id="KW-1185">Reference proteome</keyword>
<dbReference type="RefSeq" id="XP_031387190.1">
    <property type="nucleotide sequence ID" value="XM_031531330.1"/>
</dbReference>
<dbReference type="PANTHER" id="PTHR11439">
    <property type="entry name" value="GAG-POL-RELATED RETROTRANSPOSON"/>
    <property type="match status" value="1"/>
</dbReference>
<evidence type="ECO:0000313" key="2">
    <source>
        <dbReference type="RefSeq" id="XP_031387190.1"/>
    </source>
</evidence>
<accession>A0A6P8CTM6</accession>
<dbReference type="PANTHER" id="PTHR11439:SF467">
    <property type="entry name" value="INTEGRASE CATALYTIC DOMAIN-CONTAINING PROTEIN"/>
    <property type="match status" value="1"/>
</dbReference>
<organism evidence="1 2">
    <name type="scientific">Punica granatum</name>
    <name type="common">Pomegranate</name>
    <dbReference type="NCBI Taxonomy" id="22663"/>
    <lineage>
        <taxon>Eukaryota</taxon>
        <taxon>Viridiplantae</taxon>
        <taxon>Streptophyta</taxon>
        <taxon>Embryophyta</taxon>
        <taxon>Tracheophyta</taxon>
        <taxon>Spermatophyta</taxon>
        <taxon>Magnoliopsida</taxon>
        <taxon>eudicotyledons</taxon>
        <taxon>Gunneridae</taxon>
        <taxon>Pentapetalae</taxon>
        <taxon>rosids</taxon>
        <taxon>malvids</taxon>
        <taxon>Myrtales</taxon>
        <taxon>Lythraceae</taxon>
        <taxon>Punica</taxon>
    </lineage>
</organism>
<sequence>MANNPYASSISNLLYAQVCTRPNIAFVMGMLGRYQSTPGMDRWKAAKKVMRYLKGTKDYMLMYGQMDVLEVVGNSDSDFASCVDSRKSTSRYIFMMASGAISWRSSKQTLTATSTTKVEFVACFKATSHGVWLKSFISGLRIVDSIARPLKIYYDNSAAVQLAKNYRSGS</sequence>
<dbReference type="GeneID" id="116200480"/>
<dbReference type="OrthoDB" id="418757at2759"/>
<protein>
    <submittedName>
        <fullName evidence="2">Secreted RxLR effector protein 161-like</fullName>
    </submittedName>
</protein>
<reference evidence="1" key="1">
    <citation type="journal article" date="2020" name="Plant Biotechnol. J.">
        <title>The pomegranate (Punica granatum L.) draft genome dissects genetic divergence between soft- and hard-seeded cultivars.</title>
        <authorList>
            <person name="Luo X."/>
            <person name="Li H."/>
            <person name="Wu Z."/>
            <person name="Yao W."/>
            <person name="Zhao P."/>
            <person name="Cao D."/>
            <person name="Yu H."/>
            <person name="Li K."/>
            <person name="Poudel K."/>
            <person name="Zhao D."/>
            <person name="Zhang F."/>
            <person name="Xia X."/>
            <person name="Chen L."/>
            <person name="Wang Q."/>
            <person name="Jing D."/>
            <person name="Cao S."/>
        </authorList>
    </citation>
    <scope>NUCLEOTIDE SEQUENCE [LARGE SCALE GENOMIC DNA]</scope>
    <source>
        <strain evidence="1">cv. Tunisia</strain>
    </source>
</reference>
<reference evidence="2" key="2">
    <citation type="submission" date="2025-08" db="UniProtKB">
        <authorList>
            <consortium name="RefSeq"/>
        </authorList>
    </citation>
    <scope>IDENTIFICATION</scope>
    <source>
        <tissue evidence="2">Leaf</tissue>
    </source>
</reference>
<gene>
    <name evidence="2" type="primary">LOC116200480</name>
</gene>
<name>A0A6P8CTM6_PUNGR</name>
<proteinExistence type="predicted"/>